<dbReference type="GO" id="GO:0005506">
    <property type="term" value="F:iron ion binding"/>
    <property type="evidence" value="ECO:0007669"/>
    <property type="project" value="InterPro"/>
</dbReference>
<dbReference type="InterPro" id="IPR050196">
    <property type="entry name" value="Cytochrome_P450_Monoox"/>
</dbReference>
<dbReference type="Pfam" id="PF00067">
    <property type="entry name" value="p450"/>
    <property type="match status" value="1"/>
</dbReference>
<comment type="caution">
    <text evidence="4">The sequence shown here is derived from an EMBL/GenBank/DDBJ whole genome shotgun (WGS) entry which is preliminary data.</text>
</comment>
<organism evidence="4 5">
    <name type="scientific">Bugula neritina</name>
    <name type="common">Brown bryozoan</name>
    <name type="synonym">Sertularia neritina</name>
    <dbReference type="NCBI Taxonomy" id="10212"/>
    <lineage>
        <taxon>Eukaryota</taxon>
        <taxon>Metazoa</taxon>
        <taxon>Spiralia</taxon>
        <taxon>Lophotrochozoa</taxon>
        <taxon>Bryozoa</taxon>
        <taxon>Gymnolaemata</taxon>
        <taxon>Cheilostomatida</taxon>
        <taxon>Flustrina</taxon>
        <taxon>Buguloidea</taxon>
        <taxon>Bugulidae</taxon>
        <taxon>Bugula</taxon>
    </lineage>
</organism>
<feature type="binding site" description="axial binding residue" evidence="2">
    <location>
        <position position="424"/>
    </location>
    <ligand>
        <name>heme</name>
        <dbReference type="ChEBI" id="CHEBI:30413"/>
    </ligand>
    <ligandPart>
        <name>Fe</name>
        <dbReference type="ChEBI" id="CHEBI:18248"/>
    </ligandPart>
</feature>
<sequence>MTGGWICLILIALCLYYLYRIVKTAFFSPLLKIPGLPYGPLYGNVKEAMQGESMDSSVKWVRKYGGIVRFYNLFGREQILLADPEAIRYVLVTHSSNYHRRTSTAVQRMVPEGLFSLEGSFHRSARKLLNPAFNIAAVKSFLPLFHKTANKMADKMSSLIGSQDSSKLNMQKLIKSATMDVIGLAAFDHDLQALDDPSNEIVQSLSLMIASQAMSLISSLPFYDLLPLKSNKKYKKAVDVVDELSFEIIKSRRRQLVNDSSVFSKLLSARYEGKDEGLSDTALRDHIVSFMVAGYETSSSTLTWLMLELARNPDMQEKLHAELSLITDYKTITGEDLESFRFLDSCIKETLRLYPAASAILRNAVNDDIINGYEIPAGTELVLHFGAMMRTQVENGEIFDPNRFLSPGGESIRLLPFGIGPHACIGNKFAIMEMKLLTVYLVREFNFSTVPGLVIHRKRSIILKPSPDVELYVTRRG</sequence>
<dbReference type="InterPro" id="IPR002401">
    <property type="entry name" value="Cyt_P450_E_grp-I"/>
</dbReference>
<evidence type="ECO:0000313" key="4">
    <source>
        <dbReference type="EMBL" id="KAF6030373.1"/>
    </source>
</evidence>
<keyword evidence="5" id="KW-1185">Reference proteome</keyword>
<gene>
    <name evidence="4" type="ORF">EB796_011358</name>
</gene>
<dbReference type="GO" id="GO:0004497">
    <property type="term" value="F:monooxygenase activity"/>
    <property type="evidence" value="ECO:0007669"/>
    <property type="project" value="UniProtKB-KW"/>
</dbReference>
<keyword evidence="3" id="KW-0560">Oxidoreductase</keyword>
<comment type="cofactor">
    <cofactor evidence="2">
        <name>heme</name>
        <dbReference type="ChEBI" id="CHEBI:30413"/>
    </cofactor>
</comment>
<dbReference type="AlphaFoldDB" id="A0A7J7JWS2"/>
<dbReference type="Proteomes" id="UP000593567">
    <property type="component" value="Unassembled WGS sequence"/>
</dbReference>
<evidence type="ECO:0008006" key="6">
    <source>
        <dbReference type="Google" id="ProtNLM"/>
    </source>
</evidence>
<dbReference type="InterPro" id="IPR017972">
    <property type="entry name" value="Cyt_P450_CS"/>
</dbReference>
<dbReference type="OrthoDB" id="1470350at2759"/>
<evidence type="ECO:0000256" key="3">
    <source>
        <dbReference type="RuleBase" id="RU000461"/>
    </source>
</evidence>
<dbReference type="InterPro" id="IPR001128">
    <property type="entry name" value="Cyt_P450"/>
</dbReference>
<keyword evidence="2 3" id="KW-0349">Heme</keyword>
<dbReference type="GO" id="GO:0020037">
    <property type="term" value="F:heme binding"/>
    <property type="evidence" value="ECO:0007669"/>
    <property type="project" value="InterPro"/>
</dbReference>
<dbReference type="PANTHER" id="PTHR24291:SF175">
    <property type="entry name" value="CYTOCHROME P450"/>
    <property type="match status" value="1"/>
</dbReference>
<dbReference type="PANTHER" id="PTHR24291">
    <property type="entry name" value="CYTOCHROME P450 FAMILY 4"/>
    <property type="match status" value="1"/>
</dbReference>
<dbReference type="GO" id="GO:0016705">
    <property type="term" value="F:oxidoreductase activity, acting on paired donors, with incorporation or reduction of molecular oxygen"/>
    <property type="evidence" value="ECO:0007669"/>
    <property type="project" value="InterPro"/>
</dbReference>
<dbReference type="PRINTS" id="PR00385">
    <property type="entry name" value="P450"/>
</dbReference>
<dbReference type="PRINTS" id="PR00463">
    <property type="entry name" value="EP450I"/>
</dbReference>
<dbReference type="SUPFAM" id="SSF48264">
    <property type="entry name" value="Cytochrome P450"/>
    <property type="match status" value="1"/>
</dbReference>
<dbReference type="Gene3D" id="1.10.630.10">
    <property type="entry name" value="Cytochrome P450"/>
    <property type="match status" value="1"/>
</dbReference>
<dbReference type="PROSITE" id="PS00086">
    <property type="entry name" value="CYTOCHROME_P450"/>
    <property type="match status" value="1"/>
</dbReference>
<keyword evidence="2 3" id="KW-0479">Metal-binding</keyword>
<protein>
    <recommendedName>
        <fullName evidence="6">Cytochrome P450</fullName>
    </recommendedName>
</protein>
<accession>A0A7J7JWS2</accession>
<keyword evidence="3" id="KW-0503">Monooxygenase</keyword>
<evidence type="ECO:0000256" key="1">
    <source>
        <dbReference type="ARBA" id="ARBA00010617"/>
    </source>
</evidence>
<proteinExistence type="inferred from homology"/>
<evidence type="ECO:0000313" key="5">
    <source>
        <dbReference type="Proteomes" id="UP000593567"/>
    </source>
</evidence>
<dbReference type="InterPro" id="IPR036396">
    <property type="entry name" value="Cyt_P450_sf"/>
</dbReference>
<reference evidence="4" key="1">
    <citation type="submission" date="2020-06" db="EMBL/GenBank/DDBJ databases">
        <title>Draft genome of Bugula neritina, a colonial animal packing powerful symbionts and potential medicines.</title>
        <authorList>
            <person name="Rayko M."/>
        </authorList>
    </citation>
    <scope>NUCLEOTIDE SEQUENCE [LARGE SCALE GENOMIC DNA]</scope>
    <source>
        <strain evidence="4">Kwan_BN1</strain>
    </source>
</reference>
<comment type="similarity">
    <text evidence="1 3">Belongs to the cytochrome P450 family.</text>
</comment>
<dbReference type="EMBL" id="VXIV02001713">
    <property type="protein sequence ID" value="KAF6030373.1"/>
    <property type="molecule type" value="Genomic_DNA"/>
</dbReference>
<name>A0A7J7JWS2_BUGNE</name>
<keyword evidence="2 3" id="KW-0408">Iron</keyword>
<evidence type="ECO:0000256" key="2">
    <source>
        <dbReference type="PIRSR" id="PIRSR602401-1"/>
    </source>
</evidence>